<dbReference type="InParanoid" id="A0A1Y2MDB6"/>
<organism evidence="2 3">
    <name type="scientific">Epicoccum nigrum</name>
    <name type="common">Soil fungus</name>
    <name type="synonym">Epicoccum purpurascens</name>
    <dbReference type="NCBI Taxonomy" id="105696"/>
    <lineage>
        <taxon>Eukaryota</taxon>
        <taxon>Fungi</taxon>
        <taxon>Dikarya</taxon>
        <taxon>Ascomycota</taxon>
        <taxon>Pezizomycotina</taxon>
        <taxon>Dothideomycetes</taxon>
        <taxon>Pleosporomycetidae</taxon>
        <taxon>Pleosporales</taxon>
        <taxon>Pleosporineae</taxon>
        <taxon>Didymellaceae</taxon>
        <taxon>Epicoccum</taxon>
    </lineage>
</organism>
<keyword evidence="3" id="KW-1185">Reference proteome</keyword>
<accession>A0A1Y2MDB6</accession>
<gene>
    <name evidence="2" type="ORF">B5807_00203</name>
</gene>
<evidence type="ECO:0000313" key="2">
    <source>
        <dbReference type="EMBL" id="OSS53992.1"/>
    </source>
</evidence>
<name>A0A1Y2MDB6_EPING</name>
<feature type="region of interest" description="Disordered" evidence="1">
    <location>
        <begin position="193"/>
        <end position="252"/>
    </location>
</feature>
<dbReference type="EMBL" id="KZ107838">
    <property type="protein sequence ID" value="OSS53992.1"/>
    <property type="molecule type" value="Genomic_DNA"/>
</dbReference>
<sequence>MMQPRVNCSPGALVLYQEHQSSLPAWPSICLTEDVTPASFLRTRPYGFDTIVLKLAPILNVEQLRWAKTSQIMPFDPMNADEFTKRRIPGLQDAYAIANENILSESDLDYWKAMLASSLDEEVVILDDSDDSDDDDDDDDKQMRLAIEMGIIDVSSQIPKSSIPATRAKTQGDNMQAKTAIMQPFDNRLSLPTRRSIERPSGLLTPLTSHPRKPHPFDYHPPIPKRRMSFSSETSDEDAQLPSQKRRRSHVARDIWHDGSSQTSQEALLNNSFQAYFDSNKGVHDEFSSEYLGRSVEPAARGDSKVNVTKKSADVKRQLNMAAADGDVIEGDIGESSQFVQVFVGPEVDPASDKQIDPERRRYKFQLIKHHIWNRTYFQDSLSAKHYFTPTGENTWELTHPELVNISPEDFCFVAEYLSNGRFGYGEPEDQEQFAEFFAQCMSAWQTAEQLKADDLLNHIVEKIHAIHDMRHLWGLWNPVVFTCSIYRADLALDAHTELKALFSEFIAEYYRAYLADDHTSDVLLTSFRQLPELEKDVLAKRVDLLERQL</sequence>
<dbReference type="AlphaFoldDB" id="A0A1Y2MDB6"/>
<proteinExistence type="predicted"/>
<dbReference type="Proteomes" id="UP000193240">
    <property type="component" value="Unassembled WGS sequence"/>
</dbReference>
<protein>
    <submittedName>
        <fullName evidence="2">Uncharacterized protein</fullName>
    </submittedName>
</protein>
<evidence type="ECO:0000313" key="3">
    <source>
        <dbReference type="Proteomes" id="UP000193240"/>
    </source>
</evidence>
<reference evidence="2 3" key="1">
    <citation type="journal article" date="2017" name="Genome Announc.">
        <title>Genome sequence of the saprophytic ascomycete Epicoccum nigrum ICMP 19927 strain isolated from New Zealand.</title>
        <authorList>
            <person name="Fokin M."/>
            <person name="Fleetwood D."/>
            <person name="Weir B.S."/>
            <person name="Villas-Boas S.G."/>
        </authorList>
    </citation>
    <scope>NUCLEOTIDE SEQUENCE [LARGE SCALE GENOMIC DNA]</scope>
    <source>
        <strain evidence="2 3">ICMP 19927</strain>
    </source>
</reference>
<evidence type="ECO:0000256" key="1">
    <source>
        <dbReference type="SAM" id="MobiDB-lite"/>
    </source>
</evidence>